<evidence type="ECO:0000313" key="9">
    <source>
        <dbReference type="Proteomes" id="UP000012174"/>
    </source>
</evidence>
<comment type="similarity">
    <text evidence="6">Belongs to the short-chain dehydrogenases/reductases (SDR) family. ERG27 subfamily.</text>
</comment>
<keyword evidence="9" id="KW-1185">Reference proteome</keyword>
<dbReference type="GO" id="GO:0006696">
    <property type="term" value="P:ergosterol biosynthetic process"/>
    <property type="evidence" value="ECO:0007669"/>
    <property type="project" value="TreeGrafter"/>
</dbReference>
<dbReference type="PANTHER" id="PTHR43647:SF1">
    <property type="entry name" value="3-KETO-STEROID REDUCTASE ERG27"/>
    <property type="match status" value="1"/>
</dbReference>
<evidence type="ECO:0000256" key="1">
    <source>
        <dbReference type="ARBA" id="ARBA00022516"/>
    </source>
</evidence>
<dbReference type="KEGG" id="ela:UCREL1_2995"/>
<dbReference type="eggNOG" id="KOG1478">
    <property type="taxonomic scope" value="Eukaryota"/>
</dbReference>
<dbReference type="OMA" id="WTGINWP"/>
<keyword evidence="2" id="KW-0521">NADP</keyword>
<keyword evidence="5" id="KW-0443">Lipid metabolism</keyword>
<dbReference type="GO" id="GO:0005789">
    <property type="term" value="C:endoplasmic reticulum membrane"/>
    <property type="evidence" value="ECO:0007669"/>
    <property type="project" value="TreeGrafter"/>
</dbReference>
<dbReference type="PANTHER" id="PTHR43647">
    <property type="entry name" value="DEHYDROGENASE"/>
    <property type="match status" value="1"/>
</dbReference>
<evidence type="ECO:0000256" key="6">
    <source>
        <dbReference type="ARBA" id="ARBA00023593"/>
    </source>
</evidence>
<dbReference type="Gene3D" id="3.40.50.720">
    <property type="entry name" value="NAD(P)-binding Rossmann-like Domain"/>
    <property type="match status" value="1"/>
</dbReference>
<dbReference type="OrthoDB" id="9989144at2759"/>
<dbReference type="GO" id="GO:0005811">
    <property type="term" value="C:lipid droplet"/>
    <property type="evidence" value="ECO:0007669"/>
    <property type="project" value="TreeGrafter"/>
</dbReference>
<evidence type="ECO:0000256" key="3">
    <source>
        <dbReference type="ARBA" id="ARBA00022955"/>
    </source>
</evidence>
<sequence length="514" mass="56272">MASPRWAAAASHEQYFVLLTGANSGVGLGIGQRIIDDFLATRSLTSHLILIPTTRSVQKSRDAILSLRAHLETIARTSERLRSRSSTGSSNSESYYDPQTVVDRVHILSVQLDLCDLRSVYGAADQLVRGRLSDPTGVIGEEVAIPRLDAAIFNAGIGGWKGLDWGLFARQLLAVGLVQATTFPSFKEALPAAVLDRKKLLGVEAEAEAEASSPPTELAEVFCANVFGHYILAHELMPLLGRPPSGSGSSTGNGKDEQLPPGRVIWTSSIDACEEHLDLSDFQARAYKPPYESSKRITDVISLTASLPTVRPFAASYFSLEPSSSSSSSSSVSSSSITTTTTIEDWEPPRFYLSHPGIVCTPLFPLNWFLYFWYHVAMYLSRWLGSPWHTVEPYVGACASAWLALADQAELDARDASRVKWGSACARSSGDRAGPKKTEVEGWGWEGRVGEMMPGSAVGEGEDEKGFLNKAKGRKWDARLLTDERKARFEDDGQACWAELERLRREWEVALGRR</sequence>
<dbReference type="GO" id="GO:0000253">
    <property type="term" value="F:3-beta-hydroxysteroid 3-dehydrogenase (NADP+) activity"/>
    <property type="evidence" value="ECO:0007669"/>
    <property type="project" value="TreeGrafter"/>
</dbReference>
<dbReference type="EMBL" id="KB705990">
    <property type="protein sequence ID" value="EMR69970.1"/>
    <property type="molecule type" value="Genomic_DNA"/>
</dbReference>
<dbReference type="GO" id="GO:0005741">
    <property type="term" value="C:mitochondrial outer membrane"/>
    <property type="evidence" value="ECO:0007669"/>
    <property type="project" value="TreeGrafter"/>
</dbReference>
<evidence type="ECO:0000256" key="2">
    <source>
        <dbReference type="ARBA" id="ARBA00022857"/>
    </source>
</evidence>
<gene>
    <name evidence="8" type="ORF">UCREL1_2995</name>
</gene>
<dbReference type="InterPro" id="IPR051593">
    <property type="entry name" value="Ergosterol_Biosynth_ERG27"/>
</dbReference>
<dbReference type="HOGENOM" id="CLU_029944_0_0_1"/>
<feature type="region of interest" description="Disordered" evidence="7">
    <location>
        <begin position="242"/>
        <end position="261"/>
    </location>
</feature>
<reference evidence="9" key="1">
    <citation type="journal article" date="2013" name="Genome Announc.">
        <title>Draft genome sequence of the grapevine dieback fungus Eutypa lata UCR-EL1.</title>
        <authorList>
            <person name="Blanco-Ulate B."/>
            <person name="Rolshausen P.E."/>
            <person name="Cantu D."/>
        </authorList>
    </citation>
    <scope>NUCLEOTIDE SEQUENCE [LARGE SCALE GENOMIC DNA]</scope>
    <source>
        <strain evidence="9">UCR-EL1</strain>
    </source>
</reference>
<evidence type="ECO:0000256" key="7">
    <source>
        <dbReference type="SAM" id="MobiDB-lite"/>
    </source>
</evidence>
<dbReference type="SUPFAM" id="SSF51735">
    <property type="entry name" value="NAD(P)-binding Rossmann-fold domains"/>
    <property type="match status" value="1"/>
</dbReference>
<organism evidence="8 9">
    <name type="scientific">Eutypa lata (strain UCR-EL1)</name>
    <name type="common">Grapevine dieback disease fungus</name>
    <name type="synonym">Eutypa armeniacae</name>
    <dbReference type="NCBI Taxonomy" id="1287681"/>
    <lineage>
        <taxon>Eukaryota</taxon>
        <taxon>Fungi</taxon>
        <taxon>Dikarya</taxon>
        <taxon>Ascomycota</taxon>
        <taxon>Pezizomycotina</taxon>
        <taxon>Sordariomycetes</taxon>
        <taxon>Xylariomycetidae</taxon>
        <taxon>Xylariales</taxon>
        <taxon>Diatrypaceae</taxon>
        <taxon>Eutypa</taxon>
    </lineage>
</organism>
<proteinExistence type="inferred from homology"/>
<dbReference type="AlphaFoldDB" id="M7TTH5"/>
<dbReference type="Proteomes" id="UP000012174">
    <property type="component" value="Unassembled WGS sequence"/>
</dbReference>
<keyword evidence="1" id="KW-0444">Lipid biosynthesis</keyword>
<dbReference type="InterPro" id="IPR036291">
    <property type="entry name" value="NAD(P)-bd_dom_sf"/>
</dbReference>
<name>M7TTH5_EUTLA</name>
<dbReference type="STRING" id="1287681.M7TTH5"/>
<protein>
    <submittedName>
        <fullName evidence="8">Putative 3-ketosteroid reductase protein</fullName>
    </submittedName>
</protein>
<evidence type="ECO:0000313" key="8">
    <source>
        <dbReference type="EMBL" id="EMR69970.1"/>
    </source>
</evidence>
<evidence type="ECO:0000256" key="4">
    <source>
        <dbReference type="ARBA" id="ARBA00023002"/>
    </source>
</evidence>
<keyword evidence="4" id="KW-0560">Oxidoreductase</keyword>
<accession>M7TTH5</accession>
<keyword evidence="3" id="KW-0752">Steroid biosynthesis</keyword>
<evidence type="ECO:0000256" key="5">
    <source>
        <dbReference type="ARBA" id="ARBA00023098"/>
    </source>
</evidence>